<evidence type="ECO:0000313" key="3">
    <source>
        <dbReference type="Proteomes" id="UP000284338"/>
    </source>
</evidence>
<accession>A0AA93BW79</accession>
<dbReference type="EMBL" id="QYYG01000002">
    <property type="protein sequence ID" value="RJF55877.1"/>
    <property type="molecule type" value="Genomic_DNA"/>
</dbReference>
<sequence length="73" mass="8005">MQIKSLHNELAVYAPGVSGKQPGKIASSNLNTARGESTMLNEKWLFSLAVLLIGLWLLGLLYEEDAMRMLSGK</sequence>
<proteinExistence type="predicted"/>
<reference evidence="2 3" key="1">
    <citation type="submission" date="2018-09" db="EMBL/GenBank/DDBJ databases">
        <title>Draft genome of a novel serratia sp. strain with antifungal activity.</title>
        <authorList>
            <person name="Dichmann S.I."/>
            <person name="Park B.P."/>
            <person name="Pathiraja D."/>
            <person name="Choi I.-G."/>
            <person name="Stougaard P."/>
            <person name="Hennessy R.C."/>
        </authorList>
    </citation>
    <scope>NUCLEOTIDE SEQUENCE [LARGE SCALE GENOMIC DNA]</scope>
    <source>
        <strain evidence="2 3">S40</strain>
    </source>
</reference>
<keyword evidence="3" id="KW-1185">Reference proteome</keyword>
<dbReference type="Proteomes" id="UP000284338">
    <property type="component" value="Unassembled WGS sequence"/>
</dbReference>
<gene>
    <name evidence="2" type="ORF">D4100_09685</name>
</gene>
<protein>
    <submittedName>
        <fullName evidence="2">Uncharacterized protein</fullName>
    </submittedName>
</protein>
<keyword evidence="1" id="KW-0812">Transmembrane</keyword>
<name>A0AA93BW79_9GAMM</name>
<evidence type="ECO:0000313" key="2">
    <source>
        <dbReference type="EMBL" id="RJF55877.1"/>
    </source>
</evidence>
<keyword evidence="1" id="KW-1133">Transmembrane helix</keyword>
<keyword evidence="1" id="KW-0472">Membrane</keyword>
<comment type="caution">
    <text evidence="2">The sequence shown here is derived from an EMBL/GenBank/DDBJ whole genome shotgun (WGS) entry which is preliminary data.</text>
</comment>
<evidence type="ECO:0000256" key="1">
    <source>
        <dbReference type="SAM" id="Phobius"/>
    </source>
</evidence>
<organism evidence="2 3">
    <name type="scientific">Serratia inhibens</name>
    <dbReference type="NCBI Taxonomy" id="2338073"/>
    <lineage>
        <taxon>Bacteria</taxon>
        <taxon>Pseudomonadati</taxon>
        <taxon>Pseudomonadota</taxon>
        <taxon>Gammaproteobacteria</taxon>
        <taxon>Enterobacterales</taxon>
        <taxon>Yersiniaceae</taxon>
        <taxon>Serratia</taxon>
    </lineage>
</organism>
<dbReference type="AlphaFoldDB" id="A0AA93BW79"/>
<feature type="transmembrane region" description="Helical" evidence="1">
    <location>
        <begin position="44"/>
        <end position="62"/>
    </location>
</feature>